<organism evidence="2 3">
    <name type="scientific">Filimonas zeae</name>
    <dbReference type="NCBI Taxonomy" id="1737353"/>
    <lineage>
        <taxon>Bacteria</taxon>
        <taxon>Pseudomonadati</taxon>
        <taxon>Bacteroidota</taxon>
        <taxon>Chitinophagia</taxon>
        <taxon>Chitinophagales</taxon>
        <taxon>Chitinophagaceae</taxon>
        <taxon>Filimonas</taxon>
    </lineage>
</organism>
<evidence type="ECO:0000313" key="3">
    <source>
        <dbReference type="Proteomes" id="UP000627292"/>
    </source>
</evidence>
<keyword evidence="1" id="KW-1133">Transmembrane helix</keyword>
<dbReference type="EMBL" id="BMIB01000002">
    <property type="protein sequence ID" value="GGH65436.1"/>
    <property type="molecule type" value="Genomic_DNA"/>
</dbReference>
<gene>
    <name evidence="2" type="ORF">GCM10011379_18560</name>
</gene>
<evidence type="ECO:0000256" key="1">
    <source>
        <dbReference type="SAM" id="Phobius"/>
    </source>
</evidence>
<keyword evidence="1" id="KW-0472">Membrane</keyword>
<dbReference type="RefSeq" id="WP_188951752.1">
    <property type="nucleotide sequence ID" value="NZ_BMIB01000002.1"/>
</dbReference>
<comment type="caution">
    <text evidence="2">The sequence shown here is derived from an EMBL/GenBank/DDBJ whole genome shotgun (WGS) entry which is preliminary data.</text>
</comment>
<accession>A0A917MV10</accession>
<keyword evidence="1" id="KW-0812">Transmembrane</keyword>
<feature type="transmembrane region" description="Helical" evidence="1">
    <location>
        <begin position="27"/>
        <end position="49"/>
    </location>
</feature>
<feature type="transmembrane region" description="Helical" evidence="1">
    <location>
        <begin position="61"/>
        <end position="81"/>
    </location>
</feature>
<sequence>MLTQREEKFIIWWQENREKEKKTMRQLFVGLPVGLLFGGGILLSLGSGWYQRANMVANSQFNPNVLTIAVAAIAVFIAIFYKKYKWDMYEQQYRELMAKKHKQEKAAQAAHGHPEQSEN</sequence>
<keyword evidence="3" id="KW-1185">Reference proteome</keyword>
<reference evidence="2" key="2">
    <citation type="submission" date="2020-09" db="EMBL/GenBank/DDBJ databases">
        <authorList>
            <person name="Sun Q."/>
            <person name="Zhou Y."/>
        </authorList>
    </citation>
    <scope>NUCLEOTIDE SEQUENCE</scope>
    <source>
        <strain evidence="2">CGMCC 1.15290</strain>
    </source>
</reference>
<proteinExistence type="predicted"/>
<dbReference type="AlphaFoldDB" id="A0A917MV10"/>
<name>A0A917MV10_9BACT</name>
<reference evidence="2" key="1">
    <citation type="journal article" date="2014" name="Int. J. Syst. Evol. Microbiol.">
        <title>Complete genome sequence of Corynebacterium casei LMG S-19264T (=DSM 44701T), isolated from a smear-ripened cheese.</title>
        <authorList>
            <consortium name="US DOE Joint Genome Institute (JGI-PGF)"/>
            <person name="Walter F."/>
            <person name="Albersmeier A."/>
            <person name="Kalinowski J."/>
            <person name="Ruckert C."/>
        </authorList>
    </citation>
    <scope>NUCLEOTIDE SEQUENCE</scope>
    <source>
        <strain evidence="2">CGMCC 1.15290</strain>
    </source>
</reference>
<protein>
    <submittedName>
        <fullName evidence="2">Uncharacterized protein</fullName>
    </submittedName>
</protein>
<dbReference type="Proteomes" id="UP000627292">
    <property type="component" value="Unassembled WGS sequence"/>
</dbReference>
<evidence type="ECO:0000313" key="2">
    <source>
        <dbReference type="EMBL" id="GGH65436.1"/>
    </source>
</evidence>